<feature type="region of interest" description="Disordered" evidence="3">
    <location>
        <begin position="45"/>
        <end position="81"/>
    </location>
</feature>
<dbReference type="GO" id="GO:0017000">
    <property type="term" value="P:antibiotic biosynthetic process"/>
    <property type="evidence" value="ECO:0007669"/>
    <property type="project" value="UniProtKB-ARBA"/>
</dbReference>
<dbReference type="Gene3D" id="1.10.1200.10">
    <property type="entry name" value="ACP-like"/>
    <property type="match status" value="1"/>
</dbReference>
<protein>
    <submittedName>
        <fullName evidence="5">Acyl carrier protein</fullName>
    </submittedName>
</protein>
<keyword evidence="6" id="KW-1185">Reference proteome</keyword>
<dbReference type="PROSITE" id="PS50075">
    <property type="entry name" value="CARRIER"/>
    <property type="match status" value="1"/>
</dbReference>
<keyword evidence="2" id="KW-0597">Phosphoprotein</keyword>
<evidence type="ECO:0000313" key="6">
    <source>
        <dbReference type="Proteomes" id="UP000199055"/>
    </source>
</evidence>
<keyword evidence="1" id="KW-0596">Phosphopantetheine</keyword>
<proteinExistence type="predicted"/>
<dbReference type="Proteomes" id="UP000199055">
    <property type="component" value="Unassembled WGS sequence"/>
</dbReference>
<evidence type="ECO:0000256" key="1">
    <source>
        <dbReference type="ARBA" id="ARBA00022450"/>
    </source>
</evidence>
<gene>
    <name evidence="5" type="ORF">SAMN05216481_10686</name>
</gene>
<dbReference type="EMBL" id="FOET01000006">
    <property type="protein sequence ID" value="SEQ33414.1"/>
    <property type="molecule type" value="Genomic_DNA"/>
</dbReference>
<dbReference type="InterPro" id="IPR020806">
    <property type="entry name" value="PKS_PP-bd"/>
</dbReference>
<evidence type="ECO:0000259" key="4">
    <source>
        <dbReference type="PROSITE" id="PS50075"/>
    </source>
</evidence>
<sequence>MKRCTGPATRPPDPVPAQHAYRRVSARPAAAWLVAELTQMLGIQAADAAAPSRPPRPTRRREPVSDTPSAETARTTAEPLTTEAVQEWLLEKVAHKLGVAPAEVDPEQYFDEFDLDSTEALVLSGELEDWLGFELETTALWYHPTIAQLSRYIAEKQAEHAA</sequence>
<dbReference type="STRING" id="403935.SAMN05216481_10686"/>
<evidence type="ECO:0000313" key="5">
    <source>
        <dbReference type="EMBL" id="SEQ33414.1"/>
    </source>
</evidence>
<dbReference type="InterPro" id="IPR009081">
    <property type="entry name" value="PP-bd_ACP"/>
</dbReference>
<organism evidence="5 6">
    <name type="scientific">Streptomyces radiopugnans</name>
    <dbReference type="NCBI Taxonomy" id="403935"/>
    <lineage>
        <taxon>Bacteria</taxon>
        <taxon>Bacillati</taxon>
        <taxon>Actinomycetota</taxon>
        <taxon>Actinomycetes</taxon>
        <taxon>Kitasatosporales</taxon>
        <taxon>Streptomycetaceae</taxon>
        <taxon>Streptomyces</taxon>
    </lineage>
</organism>
<feature type="domain" description="Carrier" evidence="4">
    <location>
        <begin position="80"/>
        <end position="157"/>
    </location>
</feature>
<dbReference type="Pfam" id="PF00550">
    <property type="entry name" value="PP-binding"/>
    <property type="match status" value="1"/>
</dbReference>
<feature type="compositionally biased region" description="Polar residues" evidence="3">
    <location>
        <begin position="66"/>
        <end position="79"/>
    </location>
</feature>
<evidence type="ECO:0000256" key="3">
    <source>
        <dbReference type="SAM" id="MobiDB-lite"/>
    </source>
</evidence>
<dbReference type="InterPro" id="IPR036736">
    <property type="entry name" value="ACP-like_sf"/>
</dbReference>
<dbReference type="GO" id="GO:0031177">
    <property type="term" value="F:phosphopantetheine binding"/>
    <property type="evidence" value="ECO:0007669"/>
    <property type="project" value="InterPro"/>
</dbReference>
<dbReference type="SUPFAM" id="SSF47336">
    <property type="entry name" value="ACP-like"/>
    <property type="match status" value="1"/>
</dbReference>
<accession>A0A1H9F601</accession>
<dbReference type="AlphaFoldDB" id="A0A1H9F601"/>
<dbReference type="SMART" id="SM01294">
    <property type="entry name" value="PKS_PP_betabranch"/>
    <property type="match status" value="1"/>
</dbReference>
<evidence type="ECO:0000256" key="2">
    <source>
        <dbReference type="ARBA" id="ARBA00022553"/>
    </source>
</evidence>
<reference evidence="5 6" key="1">
    <citation type="submission" date="2016-10" db="EMBL/GenBank/DDBJ databases">
        <authorList>
            <person name="de Groot N.N."/>
        </authorList>
    </citation>
    <scope>NUCLEOTIDE SEQUENCE [LARGE SCALE GENOMIC DNA]</scope>
    <source>
        <strain evidence="5 6">CGMCC 4.3519</strain>
    </source>
</reference>
<dbReference type="SMART" id="SM00823">
    <property type="entry name" value="PKS_PP"/>
    <property type="match status" value="1"/>
</dbReference>
<name>A0A1H9F601_9ACTN</name>